<dbReference type="EMBL" id="QBKP01000009">
    <property type="protein sequence ID" value="PTX48500.1"/>
    <property type="molecule type" value="Genomic_DNA"/>
</dbReference>
<gene>
    <name evidence="2" type="ORF">C8N34_1093</name>
</gene>
<dbReference type="Proteomes" id="UP000244224">
    <property type="component" value="Unassembled WGS sequence"/>
</dbReference>
<feature type="region of interest" description="Disordered" evidence="1">
    <location>
        <begin position="1"/>
        <end position="26"/>
    </location>
</feature>
<reference evidence="2 3" key="1">
    <citation type="submission" date="2018-04" db="EMBL/GenBank/DDBJ databases">
        <title>Genomic Encyclopedia of Archaeal and Bacterial Type Strains, Phase II (KMG-II): from individual species to whole genera.</title>
        <authorList>
            <person name="Goeker M."/>
        </authorList>
    </citation>
    <scope>NUCLEOTIDE SEQUENCE [LARGE SCALE GENOMIC DNA]</scope>
    <source>
        <strain evidence="2 3">DSM 21823</strain>
    </source>
</reference>
<organism evidence="2 3">
    <name type="scientific">Gemmobacter caeni</name>
    <dbReference type="NCBI Taxonomy" id="589035"/>
    <lineage>
        <taxon>Bacteria</taxon>
        <taxon>Pseudomonadati</taxon>
        <taxon>Pseudomonadota</taxon>
        <taxon>Alphaproteobacteria</taxon>
        <taxon>Rhodobacterales</taxon>
        <taxon>Paracoccaceae</taxon>
        <taxon>Gemmobacter</taxon>
    </lineage>
</organism>
<evidence type="ECO:0000256" key="1">
    <source>
        <dbReference type="SAM" id="MobiDB-lite"/>
    </source>
</evidence>
<sequence length="193" mass="21385">MTSPASPFWDAPRDRRQNSASGSVDRAAPPLFHRTAVGWCLAGTCDFARTGIPRSDSVLQMTSLCAGIQLTETARMFSLCSGLRNTESPMPARAPSSNPFRNPRISDAARDGKLLTMRCGLCRRTAHFWATDLVAVVGGDHQAHIAPFPCSRCGKTDYIDLRWSVPSATELETLTVRRPVRQVVKWIWRNERA</sequence>
<comment type="caution">
    <text evidence="2">The sequence shown here is derived from an EMBL/GenBank/DDBJ whole genome shotgun (WGS) entry which is preliminary data.</text>
</comment>
<evidence type="ECO:0000313" key="3">
    <source>
        <dbReference type="Proteomes" id="UP000244224"/>
    </source>
</evidence>
<evidence type="ECO:0000313" key="2">
    <source>
        <dbReference type="EMBL" id="PTX48500.1"/>
    </source>
</evidence>
<accession>A0A2T6AXG9</accession>
<keyword evidence="3" id="KW-1185">Reference proteome</keyword>
<name>A0A2T6AXG9_9RHOB</name>
<dbReference type="AlphaFoldDB" id="A0A2T6AXG9"/>
<protein>
    <submittedName>
        <fullName evidence="2">Uncharacterized protein</fullName>
    </submittedName>
</protein>
<proteinExistence type="predicted"/>